<feature type="transmembrane region" description="Helical" evidence="8">
    <location>
        <begin position="163"/>
        <end position="183"/>
    </location>
</feature>
<dbReference type="Gene3D" id="1.20.1530.20">
    <property type="match status" value="2"/>
</dbReference>
<feature type="transmembrane region" description="Helical" evidence="8">
    <location>
        <begin position="67"/>
        <end position="91"/>
    </location>
</feature>
<organism evidence="9 10">
    <name type="scientific">Brevibacillus fluminis</name>
    <dbReference type="NCBI Taxonomy" id="511487"/>
    <lineage>
        <taxon>Bacteria</taxon>
        <taxon>Bacillati</taxon>
        <taxon>Bacillota</taxon>
        <taxon>Bacilli</taxon>
        <taxon>Bacillales</taxon>
        <taxon>Paenibacillaceae</taxon>
        <taxon>Brevibacillus</taxon>
    </lineage>
</organism>
<dbReference type="RefSeq" id="WP_122919050.1">
    <property type="nucleotide sequence ID" value="NZ_RHHQ01000012.1"/>
</dbReference>
<feature type="transmembrane region" description="Helical" evidence="8">
    <location>
        <begin position="256"/>
        <end position="277"/>
    </location>
</feature>
<feature type="transmembrane region" description="Helical" evidence="8">
    <location>
        <begin position="229"/>
        <end position="250"/>
    </location>
</feature>
<protein>
    <submittedName>
        <fullName evidence="9">AEC family transporter</fullName>
    </submittedName>
</protein>
<comment type="subcellular location">
    <subcellularLocation>
        <location evidence="1">Cell membrane</location>
        <topology evidence="1">Multi-pass membrane protein</topology>
    </subcellularLocation>
</comment>
<evidence type="ECO:0000256" key="5">
    <source>
        <dbReference type="ARBA" id="ARBA00022692"/>
    </source>
</evidence>
<feature type="transmembrane region" description="Helical" evidence="8">
    <location>
        <begin position="36"/>
        <end position="55"/>
    </location>
</feature>
<feature type="transmembrane region" description="Helical" evidence="8">
    <location>
        <begin position="6"/>
        <end position="24"/>
    </location>
</feature>
<dbReference type="GO" id="GO:0055085">
    <property type="term" value="P:transmembrane transport"/>
    <property type="evidence" value="ECO:0007669"/>
    <property type="project" value="InterPro"/>
</dbReference>
<evidence type="ECO:0000256" key="4">
    <source>
        <dbReference type="ARBA" id="ARBA00022475"/>
    </source>
</evidence>
<keyword evidence="5 8" id="KW-0812">Transmembrane</keyword>
<dbReference type="PANTHER" id="PTHR36838:SF3">
    <property type="entry name" value="TRANSPORTER AUXIN EFFLUX CARRIER EC FAMILY"/>
    <property type="match status" value="1"/>
</dbReference>
<feature type="transmembrane region" description="Helical" evidence="8">
    <location>
        <begin position="289"/>
        <end position="311"/>
    </location>
</feature>
<dbReference type="Proteomes" id="UP000271031">
    <property type="component" value="Unassembled WGS sequence"/>
</dbReference>
<keyword evidence="3" id="KW-0813">Transport</keyword>
<reference evidence="9 10" key="1">
    <citation type="submission" date="2018-10" db="EMBL/GenBank/DDBJ databases">
        <title>Phylogenomics of Brevibacillus.</title>
        <authorList>
            <person name="Dunlap C."/>
        </authorList>
    </citation>
    <scope>NUCLEOTIDE SEQUENCE [LARGE SCALE GENOMIC DNA]</scope>
    <source>
        <strain evidence="9 10">JCM 15716</strain>
    </source>
</reference>
<evidence type="ECO:0000256" key="7">
    <source>
        <dbReference type="ARBA" id="ARBA00023136"/>
    </source>
</evidence>
<evidence type="ECO:0000256" key="6">
    <source>
        <dbReference type="ARBA" id="ARBA00022989"/>
    </source>
</evidence>
<keyword evidence="6 8" id="KW-1133">Transmembrane helix</keyword>
<evidence type="ECO:0000256" key="1">
    <source>
        <dbReference type="ARBA" id="ARBA00004651"/>
    </source>
</evidence>
<feature type="transmembrane region" description="Helical" evidence="8">
    <location>
        <begin position="129"/>
        <end position="151"/>
    </location>
</feature>
<dbReference type="AlphaFoldDB" id="A0A3M8DGX8"/>
<keyword evidence="4" id="KW-1003">Cell membrane</keyword>
<feature type="transmembrane region" description="Helical" evidence="8">
    <location>
        <begin position="103"/>
        <end position="123"/>
    </location>
</feature>
<comment type="caution">
    <text evidence="9">The sequence shown here is derived from an EMBL/GenBank/DDBJ whole genome shotgun (WGS) entry which is preliminary data.</text>
</comment>
<name>A0A3M8DGX8_9BACL</name>
<proteinExistence type="inferred from homology"/>
<gene>
    <name evidence="9" type="ORF">EDM56_16960</name>
</gene>
<accession>A0A3M8DGX8</accession>
<dbReference type="OrthoDB" id="401182at2"/>
<evidence type="ECO:0000313" key="9">
    <source>
        <dbReference type="EMBL" id="RNB87352.1"/>
    </source>
</evidence>
<sequence>MEMEPLLTTIFVMGVMIAIGALIGKRMPLTHDSRQLMITLIVNVGLPCIILHGLFQLPMTRELLLQIFIVFGLAFLLSCLGVFLGFCAARLQGVSMKKACEMAVVSGFGNTGTIGLPLCAALFGPKGAVLAAVFDAGMDLCLWTLGVMLLQEKRRVTLAGLKSLVNIPMMAIVLGLLLASLGLTPPPAPIKQLTATLAAIASPMAMIYIGMLLFDYLRQKRPLAISRMGAPLGIKLAVYPIAAALLITIFPLSREIVQVVAVQVAMPTIAIAPIVFARYGADEELAAMMTVFSTLLSLVTIPLVMMVNHMFL</sequence>
<feature type="transmembrane region" description="Helical" evidence="8">
    <location>
        <begin position="195"/>
        <end position="217"/>
    </location>
</feature>
<evidence type="ECO:0000256" key="8">
    <source>
        <dbReference type="SAM" id="Phobius"/>
    </source>
</evidence>
<dbReference type="Pfam" id="PF03547">
    <property type="entry name" value="Mem_trans"/>
    <property type="match status" value="1"/>
</dbReference>
<dbReference type="InterPro" id="IPR004776">
    <property type="entry name" value="Mem_transp_PIN-like"/>
</dbReference>
<keyword evidence="7 8" id="KW-0472">Membrane</keyword>
<evidence type="ECO:0000313" key="10">
    <source>
        <dbReference type="Proteomes" id="UP000271031"/>
    </source>
</evidence>
<evidence type="ECO:0000256" key="2">
    <source>
        <dbReference type="ARBA" id="ARBA00010145"/>
    </source>
</evidence>
<keyword evidence="10" id="KW-1185">Reference proteome</keyword>
<dbReference type="EMBL" id="RHHQ01000012">
    <property type="protein sequence ID" value="RNB87352.1"/>
    <property type="molecule type" value="Genomic_DNA"/>
</dbReference>
<dbReference type="GO" id="GO:0005886">
    <property type="term" value="C:plasma membrane"/>
    <property type="evidence" value="ECO:0007669"/>
    <property type="project" value="UniProtKB-SubCell"/>
</dbReference>
<dbReference type="PANTHER" id="PTHR36838">
    <property type="entry name" value="AUXIN EFFLUX CARRIER FAMILY PROTEIN"/>
    <property type="match status" value="1"/>
</dbReference>
<comment type="similarity">
    <text evidence="2">Belongs to the auxin efflux carrier (TC 2.A.69) family.</text>
</comment>
<dbReference type="InterPro" id="IPR038770">
    <property type="entry name" value="Na+/solute_symporter_sf"/>
</dbReference>
<evidence type="ECO:0000256" key="3">
    <source>
        <dbReference type="ARBA" id="ARBA00022448"/>
    </source>
</evidence>